<evidence type="ECO:0000256" key="1">
    <source>
        <dbReference type="SAM" id="MobiDB-lite"/>
    </source>
</evidence>
<proteinExistence type="predicted"/>
<keyword evidence="3" id="KW-1185">Reference proteome</keyword>
<evidence type="ECO:0000313" key="3">
    <source>
        <dbReference type="Proteomes" id="UP001482620"/>
    </source>
</evidence>
<dbReference type="EMBL" id="JAHRIQ010013634">
    <property type="protein sequence ID" value="MEQ2225700.1"/>
    <property type="molecule type" value="Genomic_DNA"/>
</dbReference>
<feature type="compositionally biased region" description="Polar residues" evidence="1">
    <location>
        <begin position="8"/>
        <end position="21"/>
    </location>
</feature>
<reference evidence="2 3" key="1">
    <citation type="submission" date="2021-06" db="EMBL/GenBank/DDBJ databases">
        <authorList>
            <person name="Palmer J.M."/>
        </authorList>
    </citation>
    <scope>NUCLEOTIDE SEQUENCE [LARGE SCALE GENOMIC DNA]</scope>
    <source>
        <strain evidence="3">if_2019</strain>
        <tissue evidence="2">Muscle</tissue>
    </source>
</reference>
<name>A0ABV0SYM0_9TELE</name>
<feature type="region of interest" description="Disordered" evidence="1">
    <location>
        <begin position="1"/>
        <end position="53"/>
    </location>
</feature>
<comment type="caution">
    <text evidence="2">The sequence shown here is derived from an EMBL/GenBank/DDBJ whole genome shotgun (WGS) entry which is preliminary data.</text>
</comment>
<gene>
    <name evidence="2" type="ORF">ILYODFUR_020093</name>
</gene>
<evidence type="ECO:0000313" key="2">
    <source>
        <dbReference type="EMBL" id="MEQ2225700.1"/>
    </source>
</evidence>
<accession>A0ABV0SYM0</accession>
<organism evidence="2 3">
    <name type="scientific">Ilyodon furcidens</name>
    <name type="common">goldbreast splitfin</name>
    <dbReference type="NCBI Taxonomy" id="33524"/>
    <lineage>
        <taxon>Eukaryota</taxon>
        <taxon>Metazoa</taxon>
        <taxon>Chordata</taxon>
        <taxon>Craniata</taxon>
        <taxon>Vertebrata</taxon>
        <taxon>Euteleostomi</taxon>
        <taxon>Actinopterygii</taxon>
        <taxon>Neopterygii</taxon>
        <taxon>Teleostei</taxon>
        <taxon>Neoteleostei</taxon>
        <taxon>Acanthomorphata</taxon>
        <taxon>Ovalentaria</taxon>
        <taxon>Atherinomorphae</taxon>
        <taxon>Cyprinodontiformes</taxon>
        <taxon>Goodeidae</taxon>
        <taxon>Ilyodon</taxon>
    </lineage>
</organism>
<sequence length="137" mass="15148">MAVGPNTGMKSRNPTSRQHFSAHSGGVQAIPRPEGIHSPSVKSGSPLEYPHSGTYSVNIERETPKRHSDHMPEPPQLLPFDAEKQWLNSELPADGAPPFISKAEPDHPNQETKFSLLYLGIKTSASMYSRKKLPMTY</sequence>
<evidence type="ECO:0008006" key="4">
    <source>
        <dbReference type="Google" id="ProtNLM"/>
    </source>
</evidence>
<dbReference type="Proteomes" id="UP001482620">
    <property type="component" value="Unassembled WGS sequence"/>
</dbReference>
<protein>
    <recommendedName>
        <fullName evidence="4">Prolactin receptor</fullName>
    </recommendedName>
</protein>